<reference evidence="2" key="1">
    <citation type="journal article" date="2007" name="Science">
        <title>Evolutionary and biomedical insights from the rhesus macaque genome.</title>
        <authorList>
            <person name="Gibbs R.A."/>
            <person name="Rogers J."/>
            <person name="Katze M.G."/>
            <person name="Bumgarner R."/>
            <person name="Weinstock G.M."/>
            <person name="Mardis E.R."/>
            <person name="Remington K.A."/>
            <person name="Strausberg R.L."/>
            <person name="Venter J.C."/>
            <person name="Wilson R.K."/>
            <person name="Batzer M.A."/>
            <person name="Bustamante C.D."/>
            <person name="Eichler E.E."/>
            <person name="Hahn M.W."/>
            <person name="Hardison R.C."/>
            <person name="Makova K.D."/>
            <person name="Miller W."/>
            <person name="Milosavljevic A."/>
            <person name="Palermo R.E."/>
            <person name="Siepel A."/>
            <person name="Sikela J.M."/>
            <person name="Attaway T."/>
            <person name="Bell S."/>
            <person name="Bernard K.E."/>
            <person name="Buhay C.J."/>
            <person name="Chandrabose M.N."/>
            <person name="Dao M."/>
            <person name="Davis C."/>
            <person name="Delehaunty K.D."/>
            <person name="Ding Y."/>
            <person name="Dinh H.H."/>
            <person name="Dugan-Rocha S."/>
            <person name="Fulton L.A."/>
            <person name="Gabisi R.A."/>
            <person name="Garner T.T."/>
            <person name="Godfrey J."/>
            <person name="Hawes A.C."/>
            <person name="Hernandez J."/>
            <person name="Hines S."/>
            <person name="Holder M."/>
            <person name="Hume J."/>
            <person name="Jhangiani S.N."/>
            <person name="Joshi V."/>
            <person name="Khan Z.M."/>
            <person name="Kirkness E.F."/>
            <person name="Cree A."/>
            <person name="Fowler R.G."/>
            <person name="Lee S."/>
            <person name="Lewis L.R."/>
            <person name="Li Z."/>
            <person name="Liu Y.-S."/>
            <person name="Moore S.M."/>
            <person name="Muzny D."/>
            <person name="Nazareth L.V."/>
            <person name="Ngo D.N."/>
            <person name="Okwuonu G.O."/>
            <person name="Pai G."/>
            <person name="Parker D."/>
            <person name="Paul H.A."/>
            <person name="Pfannkoch C."/>
            <person name="Pohl C.S."/>
            <person name="Rogers Y.-H.C."/>
            <person name="Ruiz S.J."/>
            <person name="Sabo A."/>
            <person name="Santibanez J."/>
            <person name="Schneider B.W."/>
            <person name="Smith S.M."/>
            <person name="Sodergren E."/>
            <person name="Svatek A.F."/>
            <person name="Utterback T.R."/>
            <person name="Vattathil S."/>
            <person name="Warren W."/>
            <person name="White C.S."/>
            <person name="Chinwalla A.T."/>
            <person name="Feng Y."/>
            <person name="Halpern A.L."/>
            <person name="Hillier L.W."/>
            <person name="Huang X."/>
            <person name="Minx P."/>
            <person name="Nelson J.O."/>
            <person name="Pepin K.H."/>
            <person name="Qin X."/>
            <person name="Sutton G.G."/>
            <person name="Venter E."/>
            <person name="Walenz B.P."/>
            <person name="Wallis J.W."/>
            <person name="Worley K.C."/>
            <person name="Yang S.-P."/>
            <person name="Jones S.M."/>
            <person name="Marra M.A."/>
            <person name="Rocchi M."/>
            <person name="Schein J.E."/>
            <person name="Baertsch R."/>
            <person name="Clarke L."/>
            <person name="Csuros M."/>
            <person name="Glasscock J."/>
            <person name="Harris R.A."/>
            <person name="Havlak P."/>
            <person name="Jackson A.R."/>
            <person name="Jiang H."/>
            <person name="Liu Y."/>
            <person name="Messina D.N."/>
            <person name="Shen Y."/>
            <person name="Song H.X.-Z."/>
            <person name="Wylie T."/>
            <person name="Zhang L."/>
            <person name="Birney E."/>
            <person name="Han K."/>
            <person name="Konkel M.K."/>
            <person name="Lee J."/>
            <person name="Smit A.F.A."/>
            <person name="Ullmer B."/>
            <person name="Wang H."/>
            <person name="Xing J."/>
            <person name="Burhans R."/>
            <person name="Cheng Z."/>
            <person name="Karro J.E."/>
            <person name="Ma J."/>
            <person name="Raney B."/>
            <person name="She X."/>
            <person name="Cox M.J."/>
            <person name="Demuth J.P."/>
            <person name="Dumas L.J."/>
            <person name="Han S.-G."/>
            <person name="Hopkins J."/>
            <person name="Karimpour-Fard A."/>
            <person name="Kim Y.H."/>
            <person name="Pollack J.R."/>
            <person name="Vinar T."/>
            <person name="Addo-Quaye C."/>
            <person name="Degenhardt J."/>
            <person name="Denby A."/>
            <person name="Hubisz M.J."/>
            <person name="Indap A."/>
            <person name="Kosiol C."/>
            <person name="Lahn B.T."/>
            <person name="Lawson H.A."/>
            <person name="Marklein A."/>
            <person name="Nielsen R."/>
            <person name="Vallender E.J."/>
            <person name="Clark A.G."/>
            <person name="Ferguson B."/>
            <person name="Hernandez R.D."/>
            <person name="Hirani K."/>
            <person name="Kehrer-Sawatzki H."/>
            <person name="Kolb J."/>
            <person name="Patil S."/>
            <person name="Pu L.-L."/>
            <person name="Ren Y."/>
            <person name="Smith D.G."/>
            <person name="Wheeler D.A."/>
            <person name="Schenck I."/>
            <person name="Ball E.V."/>
            <person name="Chen R."/>
            <person name="Cooper D.N."/>
            <person name="Giardine B."/>
            <person name="Hsu F."/>
            <person name="Kent W.J."/>
            <person name="Lesk A."/>
            <person name="Nelson D.L."/>
            <person name="O'brien W.E."/>
            <person name="Pruefer K."/>
            <person name="Stenson P.D."/>
            <person name="Wallace J.C."/>
            <person name="Ke H."/>
            <person name="Liu X.-M."/>
            <person name="Wang P."/>
            <person name="Xiang A.P."/>
            <person name="Yang F."/>
            <person name="Barber G.P."/>
            <person name="Haussler D."/>
            <person name="Karolchik D."/>
            <person name="Kern A.D."/>
            <person name="Kuhn R.M."/>
            <person name="Smith K.E."/>
            <person name="Zwieg A.S."/>
        </authorList>
    </citation>
    <scope>NUCLEOTIDE SEQUENCE [LARGE SCALE GENOMIC DNA]</scope>
    <source>
        <strain evidence="2">17573</strain>
    </source>
</reference>
<accession>A0A5F7Z725</accession>
<protein>
    <submittedName>
        <fullName evidence="1">Uncharacterized protein</fullName>
    </submittedName>
</protein>
<keyword evidence="2" id="KW-1185">Reference proteome</keyword>
<dbReference type="GeneTree" id="ENSGT00940000161627"/>
<proteinExistence type="predicted"/>
<organism evidence="1 2">
    <name type="scientific">Macaca mulatta</name>
    <name type="common">Rhesus macaque</name>
    <dbReference type="NCBI Taxonomy" id="9544"/>
    <lineage>
        <taxon>Eukaryota</taxon>
        <taxon>Metazoa</taxon>
        <taxon>Chordata</taxon>
        <taxon>Craniata</taxon>
        <taxon>Vertebrata</taxon>
        <taxon>Euteleostomi</taxon>
        <taxon>Mammalia</taxon>
        <taxon>Eutheria</taxon>
        <taxon>Euarchontoglires</taxon>
        <taxon>Primates</taxon>
        <taxon>Haplorrhini</taxon>
        <taxon>Catarrhini</taxon>
        <taxon>Cercopithecidae</taxon>
        <taxon>Cercopithecinae</taxon>
        <taxon>Macaca</taxon>
    </lineage>
</organism>
<dbReference type="PANTHER" id="PTHR46254:SF3">
    <property type="entry name" value="SECRETED PROTEIN"/>
    <property type="match status" value="1"/>
</dbReference>
<dbReference type="PRINTS" id="PR02045">
    <property type="entry name" value="F138DOMAIN"/>
</dbReference>
<sequence>MASRFSHIISRPFFFFFQTESRSVAQAGVQWLGLNSLQPPTPTFKRFSCLSLLSSWVYRHAPPRLANFCIFSRDGVSPCFHVGQASFELLTSGDLLASASQSSGIADVSHSAWPISLFYFG</sequence>
<dbReference type="PANTHER" id="PTHR46254">
    <property type="entry name" value="PROTEIN GVQW1-RELATED"/>
    <property type="match status" value="1"/>
</dbReference>
<evidence type="ECO:0000313" key="2">
    <source>
        <dbReference type="Proteomes" id="UP000006718"/>
    </source>
</evidence>
<evidence type="ECO:0000313" key="1">
    <source>
        <dbReference type="Ensembl" id="ENSMMUP00000061171.1"/>
    </source>
</evidence>
<name>A0A5F7Z725_MACMU</name>
<reference evidence="1" key="3">
    <citation type="submission" date="2025-08" db="UniProtKB">
        <authorList>
            <consortium name="Ensembl"/>
        </authorList>
    </citation>
    <scope>IDENTIFICATION</scope>
    <source>
        <strain evidence="1">17573</strain>
    </source>
</reference>
<dbReference type="VEuPathDB" id="HostDB:ENSMMUG00000065016"/>
<reference evidence="1" key="4">
    <citation type="submission" date="2025-09" db="UniProtKB">
        <authorList>
            <consortium name="Ensembl"/>
        </authorList>
    </citation>
    <scope>IDENTIFICATION</scope>
    <source>
        <strain evidence="1">17573</strain>
    </source>
</reference>
<dbReference type="Ensembl" id="ENSMMUT00000092131.1">
    <property type="protein sequence ID" value="ENSMMUP00000061171.1"/>
    <property type="gene ID" value="ENSMMUG00000065016.1"/>
</dbReference>
<reference evidence="1" key="2">
    <citation type="submission" date="2019-01" db="EMBL/GenBank/DDBJ databases">
        <authorList>
            <person name="Graves T."/>
            <person name="Eichler E.E."/>
            <person name="Wilson R.K."/>
        </authorList>
    </citation>
    <scope>NUCLEOTIDE SEQUENCE [LARGE SCALE GENOMIC DNA]</scope>
    <source>
        <strain evidence="1">17573</strain>
    </source>
</reference>
<dbReference type="Proteomes" id="UP000006718">
    <property type="component" value="Chromosome 19"/>
</dbReference>
<dbReference type="Bgee" id="ENSMMUG00000065016">
    <property type="expression patterns" value="Expressed in ileum and 16 other cell types or tissues"/>
</dbReference>
<dbReference type="InParanoid" id="A0A5F7Z725"/>
<dbReference type="AlphaFoldDB" id="A0A5F7Z725"/>